<dbReference type="GO" id="GO:0046872">
    <property type="term" value="F:metal ion binding"/>
    <property type="evidence" value="ECO:0007669"/>
    <property type="project" value="UniProtKB-KW"/>
</dbReference>
<proteinExistence type="predicted"/>
<reference evidence="6 7" key="1">
    <citation type="submission" date="2013-12" db="EMBL/GenBank/DDBJ databases">
        <title>Draft genome of the parsitic nematode Ancylostoma duodenale.</title>
        <authorList>
            <person name="Mitreva M."/>
        </authorList>
    </citation>
    <scope>NUCLEOTIDE SEQUENCE [LARGE SCALE GENOMIC DNA]</scope>
    <source>
        <strain evidence="6 7">Zhejiang</strain>
    </source>
</reference>
<feature type="signal peptide" evidence="4">
    <location>
        <begin position="1"/>
        <end position="19"/>
    </location>
</feature>
<comment type="cofactor">
    <cofactor evidence="1">
        <name>a divalent metal cation</name>
        <dbReference type="ChEBI" id="CHEBI:60240"/>
    </cofactor>
</comment>
<feature type="region of interest" description="Disordered" evidence="3">
    <location>
        <begin position="158"/>
        <end position="184"/>
    </location>
</feature>
<evidence type="ECO:0000256" key="3">
    <source>
        <dbReference type="SAM" id="MobiDB-lite"/>
    </source>
</evidence>
<feature type="domain" description="DDE Tnp4" evidence="5">
    <location>
        <begin position="30"/>
        <end position="153"/>
    </location>
</feature>
<evidence type="ECO:0000256" key="4">
    <source>
        <dbReference type="SAM" id="SignalP"/>
    </source>
</evidence>
<evidence type="ECO:0000256" key="2">
    <source>
        <dbReference type="ARBA" id="ARBA00022723"/>
    </source>
</evidence>
<dbReference type="Pfam" id="PF13359">
    <property type="entry name" value="DDE_Tnp_4"/>
    <property type="match status" value="1"/>
</dbReference>
<organism evidence="6 7">
    <name type="scientific">Ancylostoma duodenale</name>
    <dbReference type="NCBI Taxonomy" id="51022"/>
    <lineage>
        <taxon>Eukaryota</taxon>
        <taxon>Metazoa</taxon>
        <taxon>Ecdysozoa</taxon>
        <taxon>Nematoda</taxon>
        <taxon>Chromadorea</taxon>
        <taxon>Rhabditida</taxon>
        <taxon>Rhabditina</taxon>
        <taxon>Rhabditomorpha</taxon>
        <taxon>Strongyloidea</taxon>
        <taxon>Ancylostomatidae</taxon>
        <taxon>Ancylostomatinae</taxon>
        <taxon>Ancylostoma</taxon>
    </lineage>
</organism>
<gene>
    <name evidence="6" type="ORF">ANCDUO_04513</name>
</gene>
<keyword evidence="7" id="KW-1185">Reference proteome</keyword>
<evidence type="ECO:0000313" key="7">
    <source>
        <dbReference type="Proteomes" id="UP000054047"/>
    </source>
</evidence>
<evidence type="ECO:0000256" key="1">
    <source>
        <dbReference type="ARBA" id="ARBA00001968"/>
    </source>
</evidence>
<name>A0A0C2DR17_9BILA</name>
<keyword evidence="2" id="KW-0479">Metal-binding</keyword>
<dbReference type="Proteomes" id="UP000054047">
    <property type="component" value="Unassembled WGS sequence"/>
</dbReference>
<dbReference type="InterPro" id="IPR027806">
    <property type="entry name" value="HARBI1_dom"/>
</dbReference>
<sequence>MNNIILFFFAFSPVYVVVATFPSHCRNGLQNLNVGLVADDRKRFRWVFAKFHADVDDDSVFKRSLLCKQLNEGVKTGRLIGDDAYKSEQFLLTPSEEKGGTGEDNAQADVLRKTHRLVQEAIADWKRQFPILKADIRSSRTARIIVSCAALYNLTRNEGEPPFCDEEPSLVKAEPADSEPTAVS</sequence>
<protein>
    <recommendedName>
        <fullName evidence="5">DDE Tnp4 domain-containing protein</fullName>
    </recommendedName>
</protein>
<dbReference type="OrthoDB" id="5866709at2759"/>
<feature type="chain" id="PRO_5002164403" description="DDE Tnp4 domain-containing protein" evidence="4">
    <location>
        <begin position="20"/>
        <end position="184"/>
    </location>
</feature>
<dbReference type="AlphaFoldDB" id="A0A0C2DR17"/>
<evidence type="ECO:0000259" key="5">
    <source>
        <dbReference type="Pfam" id="PF13359"/>
    </source>
</evidence>
<dbReference type="EMBL" id="KN727674">
    <property type="protein sequence ID" value="KIH65167.1"/>
    <property type="molecule type" value="Genomic_DNA"/>
</dbReference>
<keyword evidence="4" id="KW-0732">Signal</keyword>
<evidence type="ECO:0000313" key="6">
    <source>
        <dbReference type="EMBL" id="KIH65167.1"/>
    </source>
</evidence>
<accession>A0A0C2DR17</accession>